<reference evidence="5 6" key="1">
    <citation type="submission" date="2019-02" db="EMBL/GenBank/DDBJ databases">
        <title>Opniocepnalus argus genome.</title>
        <authorList>
            <person name="Zhou C."/>
            <person name="Xiao S."/>
        </authorList>
    </citation>
    <scope>NUCLEOTIDE SEQUENCE [LARGE SCALE GENOMIC DNA]</scope>
    <source>
        <strain evidence="5">OARG1902GOOAL</strain>
        <tissue evidence="5">Muscle</tissue>
    </source>
</reference>
<dbReference type="InterPro" id="IPR013783">
    <property type="entry name" value="Ig-like_fold"/>
</dbReference>
<evidence type="ECO:0000313" key="6">
    <source>
        <dbReference type="Proteomes" id="UP000503349"/>
    </source>
</evidence>
<dbReference type="CDD" id="cd00096">
    <property type="entry name" value="Ig"/>
    <property type="match status" value="1"/>
</dbReference>
<dbReference type="AlphaFoldDB" id="A0A6G1PDU3"/>
<keyword evidence="2" id="KW-1133">Transmembrane helix</keyword>
<dbReference type="SUPFAM" id="SSF48726">
    <property type="entry name" value="Immunoglobulin"/>
    <property type="match status" value="1"/>
</dbReference>
<evidence type="ECO:0000256" key="3">
    <source>
        <dbReference type="SAM" id="SignalP"/>
    </source>
</evidence>
<dbReference type="SMART" id="SM00408">
    <property type="entry name" value="IGc2"/>
    <property type="match status" value="1"/>
</dbReference>
<protein>
    <submittedName>
        <fullName evidence="5">B-and T-lymphocyte attenuator B-and T-lymphocyte-associated protein</fullName>
    </submittedName>
</protein>
<name>A0A6G1PDU3_CHAAH</name>
<dbReference type="InterPro" id="IPR039257">
    <property type="entry name" value="BTLA"/>
</dbReference>
<organism evidence="5 6">
    <name type="scientific">Channa argus</name>
    <name type="common">Northern snakehead</name>
    <name type="synonym">Ophicephalus argus</name>
    <dbReference type="NCBI Taxonomy" id="215402"/>
    <lineage>
        <taxon>Eukaryota</taxon>
        <taxon>Metazoa</taxon>
        <taxon>Chordata</taxon>
        <taxon>Craniata</taxon>
        <taxon>Vertebrata</taxon>
        <taxon>Euteleostomi</taxon>
        <taxon>Actinopterygii</taxon>
        <taxon>Neopterygii</taxon>
        <taxon>Teleostei</taxon>
        <taxon>Neoteleostei</taxon>
        <taxon>Acanthomorphata</taxon>
        <taxon>Anabantaria</taxon>
        <taxon>Anabantiformes</taxon>
        <taxon>Channoidei</taxon>
        <taxon>Channidae</taxon>
        <taxon>Channa</taxon>
    </lineage>
</organism>
<dbReference type="Pfam" id="PF13927">
    <property type="entry name" value="Ig_3"/>
    <property type="match status" value="1"/>
</dbReference>
<keyword evidence="6" id="KW-1185">Reference proteome</keyword>
<dbReference type="Gene3D" id="2.60.40.10">
    <property type="entry name" value="Immunoglobulins"/>
    <property type="match status" value="1"/>
</dbReference>
<dbReference type="GO" id="GO:0038023">
    <property type="term" value="F:signaling receptor activity"/>
    <property type="evidence" value="ECO:0007669"/>
    <property type="project" value="InterPro"/>
</dbReference>
<gene>
    <name evidence="5" type="ORF">EXN66_Car004153</name>
</gene>
<dbReference type="PROSITE" id="PS50835">
    <property type="entry name" value="IG_LIKE"/>
    <property type="match status" value="1"/>
</dbReference>
<dbReference type="InterPro" id="IPR003598">
    <property type="entry name" value="Ig_sub2"/>
</dbReference>
<sequence length="322" mass="36134">MVGYFLSVHIMRPNLCWIVLHVFILSVLLLNLNADSQDSDQCSPEIKVRRNTLYNVSLGEDLRISCPLTLCNNSQPTVTWYKLGKKDVLVNVSSASHIRQEWEPLQHLEGTSFLFFENILSNDSGQYRCQSGNSVGHFITISVNAVDKHHNDTFKSTTNTTTSHPYKPENLWMYIYSAAGIVVFVFIVITISIISLQGCKGKSKKETETESQYIEIPMVEQHPLHARIQPSPRGSPSAPPLRRSTRKNTPPSQPNEVPLPGDNEHVQGKATEDRGRQMNRGEEEVGGSVVYAALNHQLPARPAARPWVIQEECSEYAAIRLS</sequence>
<evidence type="ECO:0000256" key="1">
    <source>
        <dbReference type="SAM" id="MobiDB-lite"/>
    </source>
</evidence>
<dbReference type="EMBL" id="CM015715">
    <property type="protein sequence ID" value="KAF3688481.1"/>
    <property type="molecule type" value="Genomic_DNA"/>
</dbReference>
<dbReference type="SMART" id="SM00409">
    <property type="entry name" value="IG"/>
    <property type="match status" value="1"/>
</dbReference>
<feature type="transmembrane region" description="Helical" evidence="2">
    <location>
        <begin position="171"/>
        <end position="196"/>
    </location>
</feature>
<keyword evidence="3" id="KW-0732">Signal</keyword>
<keyword evidence="2" id="KW-0472">Membrane</keyword>
<dbReference type="InterPro" id="IPR036179">
    <property type="entry name" value="Ig-like_dom_sf"/>
</dbReference>
<keyword evidence="2" id="KW-0812">Transmembrane</keyword>
<feature type="signal peptide" evidence="3">
    <location>
        <begin position="1"/>
        <end position="34"/>
    </location>
</feature>
<evidence type="ECO:0000256" key="2">
    <source>
        <dbReference type="SAM" id="Phobius"/>
    </source>
</evidence>
<dbReference type="PANTHER" id="PTHR37996">
    <property type="entry name" value="B- AND T-LYMPHOCYTE ATTENUATOR"/>
    <property type="match status" value="1"/>
</dbReference>
<feature type="domain" description="Ig-like" evidence="4">
    <location>
        <begin position="44"/>
        <end position="142"/>
    </location>
</feature>
<proteinExistence type="predicted"/>
<feature type="compositionally biased region" description="Basic and acidic residues" evidence="1">
    <location>
        <begin position="262"/>
        <end position="283"/>
    </location>
</feature>
<evidence type="ECO:0000313" key="5">
    <source>
        <dbReference type="EMBL" id="KAF3688481.1"/>
    </source>
</evidence>
<dbReference type="InterPro" id="IPR007110">
    <property type="entry name" value="Ig-like_dom"/>
</dbReference>
<dbReference type="InterPro" id="IPR003599">
    <property type="entry name" value="Ig_sub"/>
</dbReference>
<feature type="chain" id="PRO_5026179515" evidence="3">
    <location>
        <begin position="35"/>
        <end position="322"/>
    </location>
</feature>
<feature type="region of interest" description="Disordered" evidence="1">
    <location>
        <begin position="227"/>
        <end position="284"/>
    </location>
</feature>
<dbReference type="Proteomes" id="UP000503349">
    <property type="component" value="Chromosome 4"/>
</dbReference>
<evidence type="ECO:0000259" key="4">
    <source>
        <dbReference type="PROSITE" id="PS50835"/>
    </source>
</evidence>
<dbReference type="GO" id="GO:0002768">
    <property type="term" value="P:immune response-regulating cell surface receptor signaling pathway"/>
    <property type="evidence" value="ECO:0007669"/>
    <property type="project" value="InterPro"/>
</dbReference>
<accession>A0A6G1PDU3</accession>
<dbReference type="PANTHER" id="PTHR37996:SF1">
    <property type="entry name" value="B- AND T-LYMPHOCYTE ATTENUATOR"/>
    <property type="match status" value="1"/>
</dbReference>
<dbReference type="GO" id="GO:0005886">
    <property type="term" value="C:plasma membrane"/>
    <property type="evidence" value="ECO:0007669"/>
    <property type="project" value="InterPro"/>
</dbReference>
<reference evidence="6" key="2">
    <citation type="submission" date="2019-02" db="EMBL/GenBank/DDBJ databases">
        <title>Opniocepnalus argus Var Kimnra genome.</title>
        <authorList>
            <person name="Zhou C."/>
            <person name="Xiao S."/>
        </authorList>
    </citation>
    <scope>NUCLEOTIDE SEQUENCE [LARGE SCALE GENOMIC DNA]</scope>
</reference>